<sequence length="435" mass="46004">MARLKEAEALLEDSMGEIDDEEIELILGPERASEVPESMVSVTGDAVAAVAPPRNDVPRGSIVAIAGGNTAVGKSLLRARFAADAGWSLRVLLNKGESIGEMARLGVEGAPAASGAELRKALEGASALIIVSAAAGGKGGVETEQVKALVAAIPDGLRRVVFLSSHGVERADKLPFSLVNAWGGPLDKLRAAEQEVILRAKGRLPSFSVVRVGKLVDADGAPRRAEIASGDALQGDVTIGSASSVLLQSLSRQEAVNASFSVAPLARDLVGAAAPDESHWADEFLKLVGPELYRRALGGDAAAIDGDELRGWLREFALRFVQPGAGLTTPVELDDLEGGRGVILRFVQKNPNVRYANFDQRETDDEKWAKAKASSKQSKATPDGALYLHAETEPYARVRVTRAEMDKDGIVIKPMSEATILEALDKAIATLEKKR</sequence>
<dbReference type="InterPro" id="IPR016040">
    <property type="entry name" value="NAD(P)-bd_dom"/>
</dbReference>
<dbReference type="PANTHER" id="PTHR15020">
    <property type="entry name" value="FLAVIN REDUCTASE-RELATED"/>
    <property type="match status" value="1"/>
</dbReference>
<dbReference type="AlphaFoldDB" id="A0A0M0JGZ8"/>
<organism evidence="2 3">
    <name type="scientific">Chrysochromulina tobinii</name>
    <dbReference type="NCBI Taxonomy" id="1460289"/>
    <lineage>
        <taxon>Eukaryota</taxon>
        <taxon>Haptista</taxon>
        <taxon>Haptophyta</taxon>
        <taxon>Prymnesiophyceae</taxon>
        <taxon>Prymnesiales</taxon>
        <taxon>Chrysochromulinaceae</taxon>
        <taxon>Chrysochromulina</taxon>
    </lineage>
</organism>
<proteinExistence type="predicted"/>
<dbReference type="SUPFAM" id="SSF51735">
    <property type="entry name" value="NAD(P)-binding Rossmann-fold domains"/>
    <property type="match status" value="1"/>
</dbReference>
<comment type="caution">
    <text evidence="2">The sequence shown here is derived from an EMBL/GenBank/DDBJ whole genome shotgun (WGS) entry which is preliminary data.</text>
</comment>
<name>A0A0M0JGZ8_9EUKA</name>
<dbReference type="Proteomes" id="UP000037460">
    <property type="component" value="Unassembled WGS sequence"/>
</dbReference>
<protein>
    <submittedName>
        <fullName evidence="2">NAD-dependent epimerase dehydratase</fullName>
    </submittedName>
</protein>
<dbReference type="PANTHER" id="PTHR15020:SF50">
    <property type="entry name" value="UPF0659 PROTEIN YMR090W"/>
    <property type="match status" value="1"/>
</dbReference>
<evidence type="ECO:0000313" key="3">
    <source>
        <dbReference type="Proteomes" id="UP000037460"/>
    </source>
</evidence>
<feature type="domain" description="NAD(P)-binding" evidence="1">
    <location>
        <begin position="67"/>
        <end position="248"/>
    </location>
</feature>
<keyword evidence="3" id="KW-1185">Reference proteome</keyword>
<evidence type="ECO:0000259" key="1">
    <source>
        <dbReference type="Pfam" id="PF13460"/>
    </source>
</evidence>
<dbReference type="EMBL" id="JWZX01002920">
    <property type="protein sequence ID" value="KOO25859.1"/>
    <property type="molecule type" value="Genomic_DNA"/>
</dbReference>
<dbReference type="Pfam" id="PF13460">
    <property type="entry name" value="NAD_binding_10"/>
    <property type="match status" value="1"/>
</dbReference>
<evidence type="ECO:0000313" key="2">
    <source>
        <dbReference type="EMBL" id="KOO25859.1"/>
    </source>
</evidence>
<dbReference type="OrthoDB" id="419598at2759"/>
<gene>
    <name evidence="2" type="ORF">Ctob_005010</name>
</gene>
<reference evidence="3" key="1">
    <citation type="journal article" date="2015" name="PLoS Genet.">
        <title>Genome Sequence and Transcriptome Analyses of Chrysochromulina tobin: Metabolic Tools for Enhanced Algal Fitness in the Prominent Order Prymnesiales (Haptophyceae).</title>
        <authorList>
            <person name="Hovde B.T."/>
            <person name="Deodato C.R."/>
            <person name="Hunsperger H.M."/>
            <person name="Ryken S.A."/>
            <person name="Yost W."/>
            <person name="Jha R.K."/>
            <person name="Patterson J."/>
            <person name="Monnat R.J. Jr."/>
            <person name="Barlow S.B."/>
            <person name="Starkenburg S.R."/>
            <person name="Cattolico R.A."/>
        </authorList>
    </citation>
    <scope>NUCLEOTIDE SEQUENCE</scope>
    <source>
        <strain evidence="3">CCMP291</strain>
    </source>
</reference>
<dbReference type="InterPro" id="IPR036291">
    <property type="entry name" value="NAD(P)-bd_dom_sf"/>
</dbReference>
<dbReference type="Gene3D" id="3.40.50.720">
    <property type="entry name" value="NAD(P)-binding Rossmann-like Domain"/>
    <property type="match status" value="1"/>
</dbReference>
<accession>A0A0M0JGZ8</accession>